<dbReference type="AlphaFoldDB" id="A0A699GLL8"/>
<dbReference type="InterPro" id="IPR043128">
    <property type="entry name" value="Rev_trsase/Diguanyl_cyclase"/>
</dbReference>
<evidence type="ECO:0000259" key="2">
    <source>
        <dbReference type="Pfam" id="PF17919"/>
    </source>
</evidence>
<dbReference type="EMBL" id="BKCJ010012063">
    <property type="protein sequence ID" value="GEU98911.1"/>
    <property type="molecule type" value="Genomic_DNA"/>
</dbReference>
<gene>
    <name evidence="3" type="ORF">Tci_070889</name>
</gene>
<protein>
    <submittedName>
        <fullName evidence="3">Putative reverse transcriptase domain-containing protein</fullName>
    </submittedName>
</protein>
<dbReference type="InterPro" id="IPR041577">
    <property type="entry name" value="RT_RNaseH_2"/>
</dbReference>
<dbReference type="Gene3D" id="3.30.70.270">
    <property type="match status" value="1"/>
</dbReference>
<dbReference type="GO" id="GO:0003964">
    <property type="term" value="F:RNA-directed DNA polymerase activity"/>
    <property type="evidence" value="ECO:0007669"/>
    <property type="project" value="UniProtKB-KW"/>
</dbReference>
<dbReference type="InterPro" id="IPR050951">
    <property type="entry name" value="Retrovirus_Pol_polyprotein"/>
</dbReference>
<keyword evidence="3" id="KW-0695">RNA-directed DNA polymerase</keyword>
<evidence type="ECO:0000313" key="3">
    <source>
        <dbReference type="EMBL" id="GEU98911.1"/>
    </source>
</evidence>
<sequence>MKADEKKLKDIHIIRDFPKVFPNDLKGLPPIRPVKFLIDLVPEATFIAKAPYRLAPSEMQELISQPHTLLTQNDKKFDWGEQQEKASQTLKDALCSASILTLPDGPDGFVVYYHTSRQGLGCVLMQKSKAIAYASQKLKDGRSGHYYGRMRKKNLENVEKCLIGKLLSMVNSAIVYNDGQTPKSDLLTKPILSPQHIDEFDLNDETSLSEYDEEEQNVLYFNDLFPFNIIHTDDLKSEKDNDDNKIDIIQSSGGMDDPNITMEGYIRLKEEKARKRRKVFKKETAKYGKIWYDEDIHDLRFVETEFLAIAFNDGVSYEKILSCEPTIISFNIEIDFRISFDDSDDENYTVIFDNFSYKIISTNDLKTNSENDNEKVNMPSLPPPEPTVSCFDDLDFFKYFENKFPAIVYNDAQMPKSDLLIKPILSPQHIDEFDLNDETSLSEYDEEEQNALYFNDLSPLNIIHTDDLKSEKEMMIMRSIKYRLRRVT</sequence>
<keyword evidence="1" id="KW-0511">Multifunctional enzyme</keyword>
<accession>A0A699GLL8</accession>
<keyword evidence="3" id="KW-0808">Transferase</keyword>
<dbReference type="PANTHER" id="PTHR37984:SF5">
    <property type="entry name" value="PROTEIN NYNRIN-LIKE"/>
    <property type="match status" value="1"/>
</dbReference>
<keyword evidence="3" id="KW-0548">Nucleotidyltransferase</keyword>
<feature type="domain" description="Reverse transcriptase/retrotransposon-derived protein RNase H-like" evidence="2">
    <location>
        <begin position="79"/>
        <end position="141"/>
    </location>
</feature>
<organism evidence="3">
    <name type="scientific">Tanacetum cinerariifolium</name>
    <name type="common">Dalmatian daisy</name>
    <name type="synonym">Chrysanthemum cinerariifolium</name>
    <dbReference type="NCBI Taxonomy" id="118510"/>
    <lineage>
        <taxon>Eukaryota</taxon>
        <taxon>Viridiplantae</taxon>
        <taxon>Streptophyta</taxon>
        <taxon>Embryophyta</taxon>
        <taxon>Tracheophyta</taxon>
        <taxon>Spermatophyta</taxon>
        <taxon>Magnoliopsida</taxon>
        <taxon>eudicotyledons</taxon>
        <taxon>Gunneridae</taxon>
        <taxon>Pentapetalae</taxon>
        <taxon>asterids</taxon>
        <taxon>campanulids</taxon>
        <taxon>Asterales</taxon>
        <taxon>Asteraceae</taxon>
        <taxon>Asteroideae</taxon>
        <taxon>Anthemideae</taxon>
        <taxon>Anthemidinae</taxon>
        <taxon>Tanacetum</taxon>
    </lineage>
</organism>
<proteinExistence type="predicted"/>
<dbReference type="Pfam" id="PF17919">
    <property type="entry name" value="RT_RNaseH_2"/>
    <property type="match status" value="1"/>
</dbReference>
<dbReference type="SUPFAM" id="SSF56672">
    <property type="entry name" value="DNA/RNA polymerases"/>
    <property type="match status" value="1"/>
</dbReference>
<comment type="caution">
    <text evidence="3">The sequence shown here is derived from an EMBL/GenBank/DDBJ whole genome shotgun (WGS) entry which is preliminary data.</text>
</comment>
<dbReference type="InterPro" id="IPR043502">
    <property type="entry name" value="DNA/RNA_pol_sf"/>
</dbReference>
<evidence type="ECO:0000256" key="1">
    <source>
        <dbReference type="ARBA" id="ARBA00023268"/>
    </source>
</evidence>
<dbReference type="PANTHER" id="PTHR37984">
    <property type="entry name" value="PROTEIN CBG26694"/>
    <property type="match status" value="1"/>
</dbReference>
<name>A0A699GLL8_TANCI</name>
<reference evidence="3" key="1">
    <citation type="journal article" date="2019" name="Sci. Rep.">
        <title>Draft genome of Tanacetum cinerariifolium, the natural source of mosquito coil.</title>
        <authorList>
            <person name="Yamashiro T."/>
            <person name="Shiraishi A."/>
            <person name="Satake H."/>
            <person name="Nakayama K."/>
        </authorList>
    </citation>
    <scope>NUCLEOTIDE SEQUENCE</scope>
</reference>